<keyword evidence="2" id="KW-1133">Transmembrane helix</keyword>
<feature type="transmembrane region" description="Helical" evidence="2">
    <location>
        <begin position="377"/>
        <end position="405"/>
    </location>
</feature>
<feature type="transmembrane region" description="Helical" evidence="2">
    <location>
        <begin position="337"/>
        <end position="357"/>
    </location>
</feature>
<comment type="caution">
    <text evidence="3">The sequence shown here is derived from an EMBL/GenBank/DDBJ whole genome shotgun (WGS) entry which is preliminary data.</text>
</comment>
<evidence type="ECO:0000256" key="1">
    <source>
        <dbReference type="SAM" id="MobiDB-lite"/>
    </source>
</evidence>
<sequence>MAPSNALISRGSIERPTDTDNSKGSRTEYSEGSYLEGDPLGADYSHMAFENPSDSRDVQTAVDTDIASLSGVGVLSSNMHAQGRLGNARRLKGEYKQEVLGDDIGSCVNMKYLRNDSMGSEPPLKLAVDYNFEDRQFRVIKQKSRHSAHLRPLNDIDGGQCVSTFYTVIAMGLMLIALFIPALFHVCCQFRLYGSMVHITENITDVYDAQKDRWTIIDRLSEFENFFFFGVFLYLAIQTAGFYATRARIRRYLWRLCCIAVETAKHEFLYCSKQRAMEYFSDYAKRIYRDQTNAYVQTEQNLMKAFDDASLKFNNYQVEDVWCQIAFVRYRMMCGRIYLPMLINMIVSIGTSAFVYDRRFRMHHRVPLAHPDLLANLYWYAAIQYEGVWCICTMFILNFMTWLYLCHTNRHKTLFGLLEDTRDQIQTIATGYGTKLAKDIWDNQMLLFSSTIYALDSKIHRGSTYTPGKLEALNSQINFNSMEIRKDKRPCLCHCLCLPTIEERNNEPISFMGTSPLEELHVPLLDPEIQGGMRQDSRTML</sequence>
<keyword evidence="2" id="KW-0812">Transmembrane</keyword>
<evidence type="ECO:0000313" key="3">
    <source>
        <dbReference type="EMBL" id="KAK1939584.1"/>
    </source>
</evidence>
<evidence type="ECO:0000313" key="4">
    <source>
        <dbReference type="Proteomes" id="UP001195914"/>
    </source>
</evidence>
<gene>
    <name evidence="3" type="ORF">X943_001285</name>
</gene>
<reference evidence="3" key="1">
    <citation type="journal article" date="2014" name="Nucleic Acids Res.">
        <title>The evolutionary dynamics of variant antigen genes in Babesia reveal a history of genomic innovation underlying host-parasite interaction.</title>
        <authorList>
            <person name="Jackson A.P."/>
            <person name="Otto T.D."/>
            <person name="Darby A."/>
            <person name="Ramaprasad A."/>
            <person name="Xia D."/>
            <person name="Echaide I.E."/>
            <person name="Farber M."/>
            <person name="Gahlot S."/>
            <person name="Gamble J."/>
            <person name="Gupta D."/>
            <person name="Gupta Y."/>
            <person name="Jackson L."/>
            <person name="Malandrin L."/>
            <person name="Malas T.B."/>
            <person name="Moussa E."/>
            <person name="Nair M."/>
            <person name="Reid A.J."/>
            <person name="Sanders M."/>
            <person name="Sharma J."/>
            <person name="Tracey A."/>
            <person name="Quail M.A."/>
            <person name="Weir W."/>
            <person name="Wastling J.M."/>
            <person name="Hall N."/>
            <person name="Willadsen P."/>
            <person name="Lingelbach K."/>
            <person name="Shiels B."/>
            <person name="Tait A."/>
            <person name="Berriman M."/>
            <person name="Allred D.R."/>
            <person name="Pain A."/>
        </authorList>
    </citation>
    <scope>NUCLEOTIDE SEQUENCE</scope>
    <source>
        <strain evidence="3">1802A</strain>
    </source>
</reference>
<dbReference type="EMBL" id="JAHBMH010000007">
    <property type="protein sequence ID" value="KAK1939584.1"/>
    <property type="molecule type" value="Genomic_DNA"/>
</dbReference>
<feature type="region of interest" description="Disordered" evidence="1">
    <location>
        <begin position="1"/>
        <end position="56"/>
    </location>
</feature>
<protein>
    <submittedName>
        <fullName evidence="3">Uncharacterized protein</fullName>
    </submittedName>
</protein>
<reference evidence="3" key="2">
    <citation type="submission" date="2021-05" db="EMBL/GenBank/DDBJ databases">
        <authorList>
            <person name="Pain A."/>
        </authorList>
    </citation>
    <scope>NUCLEOTIDE SEQUENCE</scope>
    <source>
        <strain evidence="3">1802A</strain>
    </source>
</reference>
<feature type="transmembrane region" description="Helical" evidence="2">
    <location>
        <begin position="165"/>
        <end position="186"/>
    </location>
</feature>
<evidence type="ECO:0000256" key="2">
    <source>
        <dbReference type="SAM" id="Phobius"/>
    </source>
</evidence>
<feature type="transmembrane region" description="Helical" evidence="2">
    <location>
        <begin position="226"/>
        <end position="245"/>
    </location>
</feature>
<accession>A0AAD9GJB7</accession>
<name>A0AAD9GJB7_BABDI</name>
<dbReference type="AlphaFoldDB" id="A0AAD9GJB7"/>
<organism evidence="3 4">
    <name type="scientific">Babesia divergens</name>
    <dbReference type="NCBI Taxonomy" id="32595"/>
    <lineage>
        <taxon>Eukaryota</taxon>
        <taxon>Sar</taxon>
        <taxon>Alveolata</taxon>
        <taxon>Apicomplexa</taxon>
        <taxon>Aconoidasida</taxon>
        <taxon>Piroplasmida</taxon>
        <taxon>Babesiidae</taxon>
        <taxon>Babesia</taxon>
    </lineage>
</organism>
<proteinExistence type="predicted"/>
<feature type="compositionally biased region" description="Basic and acidic residues" evidence="1">
    <location>
        <begin position="12"/>
        <end position="29"/>
    </location>
</feature>
<keyword evidence="2" id="KW-0472">Membrane</keyword>
<keyword evidence="4" id="KW-1185">Reference proteome</keyword>
<dbReference type="Proteomes" id="UP001195914">
    <property type="component" value="Unassembled WGS sequence"/>
</dbReference>